<dbReference type="EMBL" id="AEWV01000013">
    <property type="protein sequence ID" value="EGC17896.1"/>
    <property type="molecule type" value="Genomic_DNA"/>
</dbReference>
<dbReference type="Proteomes" id="UP000004088">
    <property type="component" value="Unassembled WGS sequence"/>
</dbReference>
<reference evidence="1 2" key="1">
    <citation type="submission" date="2011-01" db="EMBL/GenBank/DDBJ databases">
        <authorList>
            <person name="Muzny D."/>
            <person name="Qin X."/>
            <person name="Deng J."/>
            <person name="Jiang H."/>
            <person name="Liu Y."/>
            <person name="Qu J."/>
            <person name="Song X.-Z."/>
            <person name="Zhang L."/>
            <person name="Thornton R."/>
            <person name="Coyle M."/>
            <person name="Francisco L."/>
            <person name="Jackson L."/>
            <person name="Javaid M."/>
            <person name="Korchina V."/>
            <person name="Kovar C."/>
            <person name="Mata R."/>
            <person name="Mathew T."/>
            <person name="Ngo R."/>
            <person name="Nguyen L."/>
            <person name="Nguyen N."/>
            <person name="Okwuonu G."/>
            <person name="Ongeri F."/>
            <person name="Pham C."/>
            <person name="Simmons D."/>
            <person name="Wilczek-Boney K."/>
            <person name="Hale W."/>
            <person name="Jakkamsetti A."/>
            <person name="Pham P."/>
            <person name="Ruth R."/>
            <person name="San Lucas F."/>
            <person name="Warren J."/>
            <person name="Zhang J."/>
            <person name="Zhao Z."/>
            <person name="Zhou C."/>
            <person name="Zhu D."/>
            <person name="Lee S."/>
            <person name="Bess C."/>
            <person name="Blankenburg K."/>
            <person name="Forbes L."/>
            <person name="Fu Q."/>
            <person name="Gubbala S."/>
            <person name="Hirani K."/>
            <person name="Jayaseelan J.C."/>
            <person name="Lara F."/>
            <person name="Munidasa M."/>
            <person name="Palculict T."/>
            <person name="Patil S."/>
            <person name="Pu L.-L."/>
            <person name="Saada N."/>
            <person name="Tang L."/>
            <person name="Weissenberger G."/>
            <person name="Zhu Y."/>
            <person name="Hemphill L."/>
            <person name="Shang Y."/>
            <person name="Youmans B."/>
            <person name="Ayvaz T."/>
            <person name="Ross M."/>
            <person name="Santibanez J."/>
            <person name="Aqrawi P."/>
            <person name="Gross S."/>
            <person name="Joshi V."/>
            <person name="Fowler G."/>
            <person name="Nazareth L."/>
            <person name="Reid J."/>
            <person name="Worley K."/>
            <person name="Petrosino J."/>
            <person name="Highlander S."/>
            <person name="Gibbs R."/>
        </authorList>
    </citation>
    <scope>NUCLEOTIDE SEQUENCE [LARGE SCALE GENOMIC DNA]</scope>
    <source>
        <strain evidence="1 2">ATCC 33394</strain>
    </source>
</reference>
<dbReference type="HOGENOM" id="CLU_2954371_0_0_4"/>
<sequence>MPALYPKPIHYNFPFKIQNLKIKSFSYSNLLQNQILHSMNPFQWQILENKKQIPVIAKK</sequence>
<comment type="caution">
    <text evidence="1">The sequence shown here is derived from an EMBL/GenBank/DDBJ whole genome shotgun (WGS) entry which is preliminary data.</text>
</comment>
<gene>
    <name evidence="1" type="ORF">HMPREF9098_0707</name>
</gene>
<evidence type="ECO:0000313" key="2">
    <source>
        <dbReference type="Proteomes" id="UP000004088"/>
    </source>
</evidence>
<organism evidence="1 2">
    <name type="scientific">Kingella denitrificans ATCC 33394</name>
    <dbReference type="NCBI Taxonomy" id="888741"/>
    <lineage>
        <taxon>Bacteria</taxon>
        <taxon>Pseudomonadati</taxon>
        <taxon>Pseudomonadota</taxon>
        <taxon>Betaproteobacteria</taxon>
        <taxon>Neisseriales</taxon>
        <taxon>Neisseriaceae</taxon>
        <taxon>Kingella</taxon>
    </lineage>
</organism>
<dbReference type="AlphaFoldDB" id="F0EXZ7"/>
<dbReference type="STRING" id="888741.HMPREF9098_0707"/>
<accession>F0EXZ7</accession>
<proteinExistence type="predicted"/>
<evidence type="ECO:0000313" key="1">
    <source>
        <dbReference type="EMBL" id="EGC17896.1"/>
    </source>
</evidence>
<protein>
    <submittedName>
        <fullName evidence="1">Uncharacterized protein</fullName>
    </submittedName>
</protein>
<name>F0EXZ7_9NEIS</name>
<keyword evidence="2" id="KW-1185">Reference proteome</keyword>